<accession>A0A117M1D5</accession>
<evidence type="ECO:0000256" key="3">
    <source>
        <dbReference type="ARBA" id="ARBA00022884"/>
    </source>
</evidence>
<dbReference type="FunFam" id="2.30.30.30:FF:000004">
    <property type="entry name" value="50S ribosomal protein L24"/>
    <property type="match status" value="1"/>
</dbReference>
<gene>
    <name evidence="8" type="primary">rplX</name>
    <name evidence="11" type="ORF">XD94_1622</name>
</gene>
<dbReference type="InterPro" id="IPR003256">
    <property type="entry name" value="Ribosomal_uL24"/>
</dbReference>
<dbReference type="InterPro" id="IPR041988">
    <property type="entry name" value="Ribosomal_uL24_KOW"/>
</dbReference>
<dbReference type="InterPro" id="IPR008991">
    <property type="entry name" value="Translation_prot_SH3-like_sf"/>
</dbReference>
<evidence type="ECO:0000256" key="7">
    <source>
        <dbReference type="ARBA" id="ARBA00058688"/>
    </source>
</evidence>
<keyword evidence="5 8" id="KW-0687">Ribonucleoprotein</keyword>
<dbReference type="PANTHER" id="PTHR12903">
    <property type="entry name" value="MITOCHONDRIAL RIBOSOMAL PROTEIN L24"/>
    <property type="match status" value="1"/>
</dbReference>
<keyword evidence="2 8" id="KW-0699">rRNA-binding</keyword>
<evidence type="ECO:0000256" key="9">
    <source>
        <dbReference type="RuleBase" id="RU003477"/>
    </source>
</evidence>
<dbReference type="AlphaFoldDB" id="A0A117M1D5"/>
<dbReference type="HAMAP" id="MF_01326_B">
    <property type="entry name" value="Ribosomal_uL24_B"/>
    <property type="match status" value="1"/>
</dbReference>
<name>A0A117M1D5_9BACT</name>
<dbReference type="Gene3D" id="2.30.30.30">
    <property type="match status" value="1"/>
</dbReference>
<evidence type="ECO:0000256" key="4">
    <source>
        <dbReference type="ARBA" id="ARBA00022980"/>
    </source>
</evidence>
<dbReference type="InterPro" id="IPR057264">
    <property type="entry name" value="Ribosomal_uL24_C"/>
</dbReference>
<dbReference type="Pfam" id="PF17136">
    <property type="entry name" value="ribosomal_L24"/>
    <property type="match status" value="1"/>
</dbReference>
<evidence type="ECO:0000259" key="10">
    <source>
        <dbReference type="SMART" id="SM00739"/>
    </source>
</evidence>
<evidence type="ECO:0000256" key="8">
    <source>
        <dbReference type="HAMAP-Rule" id="MF_01326"/>
    </source>
</evidence>
<evidence type="ECO:0000256" key="1">
    <source>
        <dbReference type="ARBA" id="ARBA00010618"/>
    </source>
</evidence>
<dbReference type="GO" id="GO:0003735">
    <property type="term" value="F:structural constituent of ribosome"/>
    <property type="evidence" value="ECO:0007669"/>
    <property type="project" value="InterPro"/>
</dbReference>
<evidence type="ECO:0000256" key="2">
    <source>
        <dbReference type="ARBA" id="ARBA00022730"/>
    </source>
</evidence>
<sequence>MSRVKREDIVMVISGKDRGKKGKVLKTIPSEKKIIVEGVNFTKKHQRPTNQYREGGIIERESPIYVSKVMVVCPNCNKPTRVAHKILENGEKVRACKKCGEIIDKV</sequence>
<comment type="function">
    <text evidence="7 8">One of the proteins that surrounds the polypeptide exit tunnel on the outside of the subunit.</text>
</comment>
<dbReference type="SMART" id="SM00739">
    <property type="entry name" value="KOW"/>
    <property type="match status" value="1"/>
</dbReference>
<comment type="similarity">
    <text evidence="1 8 9">Belongs to the universal ribosomal protein uL24 family.</text>
</comment>
<keyword evidence="3 8" id="KW-0694">RNA-binding</keyword>
<dbReference type="EMBL" id="LGGP01000340">
    <property type="protein sequence ID" value="KUK78849.1"/>
    <property type="molecule type" value="Genomic_DNA"/>
</dbReference>
<evidence type="ECO:0000256" key="6">
    <source>
        <dbReference type="ARBA" id="ARBA00035206"/>
    </source>
</evidence>
<dbReference type="InterPro" id="IPR014722">
    <property type="entry name" value="Rib_uL2_dom2"/>
</dbReference>
<dbReference type="PATRIC" id="fig|1184387.3.peg.6"/>
<dbReference type="InterPro" id="IPR005825">
    <property type="entry name" value="Ribosomal_uL24_CS"/>
</dbReference>
<dbReference type="GO" id="GO:0006412">
    <property type="term" value="P:translation"/>
    <property type="evidence" value="ECO:0007669"/>
    <property type="project" value="UniProtKB-UniRule"/>
</dbReference>
<feature type="domain" description="KOW" evidence="10">
    <location>
        <begin position="3"/>
        <end position="30"/>
    </location>
</feature>
<dbReference type="SUPFAM" id="SSF50104">
    <property type="entry name" value="Translation proteins SH3-like domain"/>
    <property type="match status" value="1"/>
</dbReference>
<organism evidence="11 12">
    <name type="scientific">Mesotoga prima</name>
    <dbReference type="NCBI Taxonomy" id="1184387"/>
    <lineage>
        <taxon>Bacteria</taxon>
        <taxon>Thermotogati</taxon>
        <taxon>Thermotogota</taxon>
        <taxon>Thermotogae</taxon>
        <taxon>Kosmotogales</taxon>
        <taxon>Kosmotogaceae</taxon>
        <taxon>Mesotoga</taxon>
    </lineage>
</organism>
<dbReference type="GO" id="GO:0019843">
    <property type="term" value="F:rRNA binding"/>
    <property type="evidence" value="ECO:0007669"/>
    <property type="project" value="UniProtKB-UniRule"/>
</dbReference>
<protein>
    <recommendedName>
        <fullName evidence="6 8">Large ribosomal subunit protein uL24</fullName>
    </recommendedName>
</protein>
<dbReference type="InterPro" id="IPR005824">
    <property type="entry name" value="KOW"/>
</dbReference>
<evidence type="ECO:0000256" key="5">
    <source>
        <dbReference type="ARBA" id="ARBA00023274"/>
    </source>
</evidence>
<proteinExistence type="inferred from homology"/>
<comment type="caution">
    <text evidence="11">The sequence shown here is derived from an EMBL/GenBank/DDBJ whole genome shotgun (WGS) entry which is preliminary data.</text>
</comment>
<reference evidence="12" key="1">
    <citation type="journal article" date="2015" name="MBio">
        <title>Genome-Resolved Metagenomic Analysis Reveals Roles for Candidate Phyla and Other Microbial Community Members in Biogeochemical Transformations in Oil Reservoirs.</title>
        <authorList>
            <person name="Hu P."/>
            <person name="Tom L."/>
            <person name="Singh A."/>
            <person name="Thomas B.C."/>
            <person name="Baker B.J."/>
            <person name="Piceno Y.M."/>
            <person name="Andersen G.L."/>
            <person name="Banfield J.F."/>
        </authorList>
    </citation>
    <scope>NUCLEOTIDE SEQUENCE [LARGE SCALE GENOMIC DNA]</scope>
</reference>
<dbReference type="CDD" id="cd06089">
    <property type="entry name" value="KOW_RPL26"/>
    <property type="match status" value="1"/>
</dbReference>
<dbReference type="GO" id="GO:0005840">
    <property type="term" value="C:ribosome"/>
    <property type="evidence" value="ECO:0007669"/>
    <property type="project" value="UniProtKB-KW"/>
</dbReference>
<dbReference type="NCBIfam" id="TIGR01079">
    <property type="entry name" value="rplX_bact"/>
    <property type="match status" value="1"/>
</dbReference>
<dbReference type="GO" id="GO:1990904">
    <property type="term" value="C:ribonucleoprotein complex"/>
    <property type="evidence" value="ECO:0007669"/>
    <property type="project" value="UniProtKB-KW"/>
</dbReference>
<comment type="function">
    <text evidence="8">One of two assembly initiator proteins, it binds directly to the 5'-end of the 23S rRNA, where it nucleates assembly of the 50S subunit.</text>
</comment>
<dbReference type="Proteomes" id="UP000054092">
    <property type="component" value="Unassembled WGS sequence"/>
</dbReference>
<evidence type="ECO:0000313" key="12">
    <source>
        <dbReference type="Proteomes" id="UP000054092"/>
    </source>
</evidence>
<comment type="subunit">
    <text evidence="8">Part of the 50S ribosomal subunit.</text>
</comment>
<evidence type="ECO:0000313" key="11">
    <source>
        <dbReference type="EMBL" id="KUK78849.1"/>
    </source>
</evidence>
<dbReference type="PROSITE" id="PS01108">
    <property type="entry name" value="RIBOSOMAL_L24"/>
    <property type="match status" value="1"/>
</dbReference>
<dbReference type="Pfam" id="PF00467">
    <property type="entry name" value="KOW"/>
    <property type="match status" value="1"/>
</dbReference>
<keyword evidence="4 8" id="KW-0689">Ribosomal protein</keyword>